<gene>
    <name evidence="6" type="ORF">LYNGBM3L_73010</name>
</gene>
<evidence type="ECO:0000313" key="7">
    <source>
        <dbReference type="Proteomes" id="UP000003959"/>
    </source>
</evidence>
<dbReference type="OrthoDB" id="337251at2"/>
<proteinExistence type="inferred from homology"/>
<dbReference type="Proteomes" id="UP000003959">
    <property type="component" value="Unassembled WGS sequence"/>
</dbReference>
<dbReference type="InterPro" id="IPR050697">
    <property type="entry name" value="Adenylyl/Guanylyl_Cyclase_3/4"/>
</dbReference>
<evidence type="ECO:0000259" key="4">
    <source>
        <dbReference type="PROSITE" id="PS50113"/>
    </source>
</evidence>
<evidence type="ECO:0000259" key="3">
    <source>
        <dbReference type="PROSITE" id="PS50110"/>
    </source>
</evidence>
<dbReference type="InterPro" id="IPR011006">
    <property type="entry name" value="CheY-like_superfamily"/>
</dbReference>
<dbReference type="PANTHER" id="PTHR43081:SF1">
    <property type="entry name" value="ADENYLATE CYCLASE, TERMINAL-DIFFERENTIATION SPECIFIC"/>
    <property type="match status" value="1"/>
</dbReference>
<dbReference type="GO" id="GO:0006171">
    <property type="term" value="P:cAMP biosynthetic process"/>
    <property type="evidence" value="ECO:0007669"/>
    <property type="project" value="TreeGrafter"/>
</dbReference>
<dbReference type="InterPro" id="IPR035965">
    <property type="entry name" value="PAS-like_dom_sf"/>
</dbReference>
<evidence type="ECO:0000313" key="6">
    <source>
        <dbReference type="EMBL" id="EGJ28556.1"/>
    </source>
</evidence>
<dbReference type="InterPro" id="IPR029787">
    <property type="entry name" value="Nucleotide_cyclase"/>
</dbReference>
<dbReference type="Gene3D" id="3.30.450.20">
    <property type="entry name" value="PAS domain"/>
    <property type="match status" value="1"/>
</dbReference>
<organism evidence="6 7">
    <name type="scientific">Moorena producens 3L</name>
    <dbReference type="NCBI Taxonomy" id="489825"/>
    <lineage>
        <taxon>Bacteria</taxon>
        <taxon>Bacillati</taxon>
        <taxon>Cyanobacteriota</taxon>
        <taxon>Cyanophyceae</taxon>
        <taxon>Coleofasciculales</taxon>
        <taxon>Coleofasciculaceae</taxon>
        <taxon>Moorena</taxon>
    </lineage>
</organism>
<dbReference type="EMBL" id="GL890973">
    <property type="protein sequence ID" value="EGJ28556.1"/>
    <property type="molecule type" value="Genomic_DNA"/>
</dbReference>
<evidence type="ECO:0000259" key="5">
    <source>
        <dbReference type="PROSITE" id="PS50125"/>
    </source>
</evidence>
<dbReference type="GO" id="GO:0004016">
    <property type="term" value="F:adenylate cyclase activity"/>
    <property type="evidence" value="ECO:0007669"/>
    <property type="project" value="UniProtKB-ARBA"/>
</dbReference>
<dbReference type="PROSITE" id="PS50125">
    <property type="entry name" value="GUANYLATE_CYCLASE_2"/>
    <property type="match status" value="1"/>
</dbReference>
<feature type="domain" description="Response regulatory" evidence="3">
    <location>
        <begin position="6"/>
        <end position="129"/>
    </location>
</feature>
<dbReference type="InterPro" id="IPR001054">
    <property type="entry name" value="A/G_cyclase"/>
</dbReference>
<dbReference type="Gene3D" id="3.30.70.1230">
    <property type="entry name" value="Nucleotide cyclase"/>
    <property type="match status" value="1"/>
</dbReference>
<dbReference type="RefSeq" id="WP_008191151.1">
    <property type="nucleotide sequence ID" value="NZ_GL890973.1"/>
</dbReference>
<keyword evidence="7" id="KW-1185">Reference proteome</keyword>
<dbReference type="CDD" id="cd07302">
    <property type="entry name" value="CHD"/>
    <property type="match status" value="1"/>
</dbReference>
<evidence type="ECO:0000256" key="1">
    <source>
        <dbReference type="ARBA" id="ARBA00005381"/>
    </source>
</evidence>
<sequence>MTNPLIIICIDNDPSVLNSLKTSLGKTLGKEHLIENFEGSKGVVKLVEELRHDESEVALVLAGAVIPDLKGDDLLNIAYFFSNQTIKIMLTDDLDLEGTAKAIRYAKLYRYLGKPCPSEDLKLTVIEAIHSYLLEETLKAQNRQLQELNQHLEKIICDQAAQISEYTTAPEQANQEWQHLSSINRQQAVLVDELLEKQYQLTQFLERMPVGVAVFNDKGILEFLNYKARQLFGKGVVPLTTVEQMPEVYQLYVAGTNQLYFAEKLVAVKALKGENSTLDDIEIHQEDKILPIESWGTPIFNELGNIAYAIVAFHDITQRKKAEAEHLRLMQEFSQVNQAYESFVPHQFLQLLNKPSIVDVQLGDHVQQEMSVLFSDIRSFSTLSESMTPEENFEFINTYLSRMESVITENHGFIDKYMGDGIMALFNESANHAVNAGIAMLTSLADYNQSRRSSGHPAITVGIGINTGSLMLGTVGGKNRMDSTVISDGVNLASRLEELTKPYGVPLLITHHTYWKLDNPLAYAIRLIDRVPVKGKSEMVTVYEIFDADEPQLREGKLITRSKFEQALVLYNLRYFSKASVLFQECLRLNPGDSVAQIYLGQCQLHTRLSGVTKIKQPLKSSLQNFDYDVIYKPNNKL</sequence>
<name>F4Y380_9CYAN</name>
<dbReference type="Pfam" id="PF00211">
    <property type="entry name" value="Guanylate_cyc"/>
    <property type="match status" value="1"/>
</dbReference>
<dbReference type="SMART" id="SM00044">
    <property type="entry name" value="CYCc"/>
    <property type="match status" value="1"/>
</dbReference>
<dbReference type="AlphaFoldDB" id="F4Y380"/>
<reference evidence="7" key="1">
    <citation type="journal article" date="2011" name="Proc. Natl. Acad. Sci. U.S.A.">
        <title>Genomic insights into the physiology and ecology of the marine filamentous cyanobacterium Lyngbya majuscula.</title>
        <authorList>
            <person name="Jones A.C."/>
            <person name="Monroe E.A."/>
            <person name="Podell S."/>
            <person name="Hess W.R."/>
            <person name="Klages S."/>
            <person name="Esquenazi E."/>
            <person name="Niessen S."/>
            <person name="Hoover H."/>
            <person name="Rothmann M."/>
            <person name="Lasken R.S."/>
            <person name="Yates J.R.III."/>
            <person name="Reinhardt R."/>
            <person name="Kube M."/>
            <person name="Burkart M.D."/>
            <person name="Allen E.E."/>
            <person name="Dorrestein P.C."/>
            <person name="Gerwick W.H."/>
            <person name="Gerwick L."/>
        </authorList>
    </citation>
    <scope>NUCLEOTIDE SEQUENCE [LARGE SCALE GENOMIC DNA]</scope>
    <source>
        <strain evidence="7">3L</strain>
    </source>
</reference>
<dbReference type="SUPFAM" id="SSF55785">
    <property type="entry name" value="PYP-like sensor domain (PAS domain)"/>
    <property type="match status" value="1"/>
</dbReference>
<dbReference type="eggNOG" id="COG3706">
    <property type="taxonomic scope" value="Bacteria"/>
</dbReference>
<comment type="caution">
    <text evidence="2">Lacks conserved residue(s) required for the propagation of feature annotation.</text>
</comment>
<feature type="domain" description="PAC" evidence="4">
    <location>
        <begin position="276"/>
        <end position="328"/>
    </location>
</feature>
<dbReference type="InterPro" id="IPR001789">
    <property type="entry name" value="Sig_transdc_resp-reg_receiver"/>
</dbReference>
<comment type="similarity">
    <text evidence="1">Belongs to the adenylyl cyclase class-3 family.</text>
</comment>
<dbReference type="SUPFAM" id="SSF55073">
    <property type="entry name" value="Nucleotide cyclase"/>
    <property type="match status" value="1"/>
</dbReference>
<accession>F4Y380</accession>
<dbReference type="PROSITE" id="PS50110">
    <property type="entry name" value="RESPONSE_REGULATORY"/>
    <property type="match status" value="1"/>
</dbReference>
<dbReference type="PROSITE" id="PS50113">
    <property type="entry name" value="PAC"/>
    <property type="match status" value="1"/>
</dbReference>
<dbReference type="eggNOG" id="COG2114">
    <property type="taxonomic scope" value="Bacteria"/>
</dbReference>
<dbReference type="GO" id="GO:0000160">
    <property type="term" value="P:phosphorelay signal transduction system"/>
    <property type="evidence" value="ECO:0007669"/>
    <property type="project" value="InterPro"/>
</dbReference>
<dbReference type="HOGENOM" id="CLU_000445_110_3_3"/>
<evidence type="ECO:0000256" key="2">
    <source>
        <dbReference type="PROSITE-ProRule" id="PRU00169"/>
    </source>
</evidence>
<protein>
    <submittedName>
        <fullName evidence="6">PAS domain S-box protein</fullName>
    </submittedName>
</protein>
<dbReference type="Gene3D" id="3.40.50.2300">
    <property type="match status" value="1"/>
</dbReference>
<dbReference type="InterPro" id="IPR000700">
    <property type="entry name" value="PAS-assoc_C"/>
</dbReference>
<feature type="domain" description="Guanylate cyclase" evidence="5">
    <location>
        <begin position="371"/>
        <end position="497"/>
    </location>
</feature>
<dbReference type="SUPFAM" id="SSF52172">
    <property type="entry name" value="CheY-like"/>
    <property type="match status" value="1"/>
</dbReference>
<dbReference type="PANTHER" id="PTHR43081">
    <property type="entry name" value="ADENYLATE CYCLASE, TERMINAL-DIFFERENTIATION SPECIFIC-RELATED"/>
    <property type="match status" value="1"/>
</dbReference>